<sequence length="54" mass="6089">MSSDLGYMPGFKDSMTDDQLAELVAYLRRQFAPEKPAWTGVQEAIGRIRQGISR</sequence>
<name>A0A1J5NYW5_9ZZZZ</name>
<reference evidence="1" key="1">
    <citation type="submission" date="2016-10" db="EMBL/GenBank/DDBJ databases">
        <title>Sequence of Gallionella enrichment culture.</title>
        <authorList>
            <person name="Poehlein A."/>
            <person name="Muehling M."/>
            <person name="Daniel R."/>
        </authorList>
    </citation>
    <scope>NUCLEOTIDE SEQUENCE</scope>
</reference>
<dbReference type="SUPFAM" id="SSF46626">
    <property type="entry name" value="Cytochrome c"/>
    <property type="match status" value="1"/>
</dbReference>
<dbReference type="GO" id="GO:0020037">
    <property type="term" value="F:heme binding"/>
    <property type="evidence" value="ECO:0007669"/>
    <property type="project" value="InterPro"/>
</dbReference>
<organism evidence="1">
    <name type="scientific">mine drainage metagenome</name>
    <dbReference type="NCBI Taxonomy" id="410659"/>
    <lineage>
        <taxon>unclassified sequences</taxon>
        <taxon>metagenomes</taxon>
        <taxon>ecological metagenomes</taxon>
    </lineage>
</organism>
<protein>
    <submittedName>
        <fullName evidence="1">Nicotinate dehydrogenase subunit B</fullName>
        <ecNumber evidence="1">1.17.2.1</ecNumber>
    </submittedName>
</protein>
<gene>
    <name evidence="1" type="primary">nicB_7</name>
    <name evidence="1" type="ORF">GALL_539910</name>
</gene>
<keyword evidence="1" id="KW-0560">Oxidoreductase</keyword>
<proteinExistence type="predicted"/>
<dbReference type="AlphaFoldDB" id="A0A1J5NYW5"/>
<dbReference type="GO" id="GO:0009055">
    <property type="term" value="F:electron transfer activity"/>
    <property type="evidence" value="ECO:0007669"/>
    <property type="project" value="InterPro"/>
</dbReference>
<dbReference type="Gene3D" id="1.10.760.10">
    <property type="entry name" value="Cytochrome c-like domain"/>
    <property type="match status" value="1"/>
</dbReference>
<dbReference type="InterPro" id="IPR036909">
    <property type="entry name" value="Cyt_c-like_dom_sf"/>
</dbReference>
<comment type="caution">
    <text evidence="1">The sequence shown here is derived from an EMBL/GenBank/DDBJ whole genome shotgun (WGS) entry which is preliminary data.</text>
</comment>
<accession>A0A1J5NYW5</accession>
<dbReference type="GO" id="GO:0016491">
    <property type="term" value="F:oxidoreductase activity"/>
    <property type="evidence" value="ECO:0007669"/>
    <property type="project" value="UniProtKB-KW"/>
</dbReference>
<dbReference type="EMBL" id="MLJW01008097">
    <property type="protein sequence ID" value="OIQ64457.1"/>
    <property type="molecule type" value="Genomic_DNA"/>
</dbReference>
<evidence type="ECO:0000313" key="1">
    <source>
        <dbReference type="EMBL" id="OIQ64457.1"/>
    </source>
</evidence>
<dbReference type="EC" id="1.17.2.1" evidence="1"/>